<protein>
    <recommendedName>
        <fullName evidence="5">Myotubularin phosphatase domain-containing protein</fullName>
    </recommendedName>
</protein>
<dbReference type="PANTHER" id="PTHR10807:SF128">
    <property type="entry name" value="PHOSPHATIDYLINOSITOL-3,5-BISPHOSPHATE 3-PHOSPHATASE"/>
    <property type="match status" value="1"/>
</dbReference>
<accession>A0A024G0V7</accession>
<dbReference type="InterPro" id="IPR048994">
    <property type="entry name" value="PH-GRAM_MTMR6-9"/>
</dbReference>
<evidence type="ECO:0000313" key="6">
    <source>
        <dbReference type="EMBL" id="CCI40300.1"/>
    </source>
</evidence>
<dbReference type="SUPFAM" id="SSF52799">
    <property type="entry name" value="(Phosphotyrosine protein) phosphatases II"/>
    <property type="match status" value="1"/>
</dbReference>
<dbReference type="InterPro" id="IPR029021">
    <property type="entry name" value="Prot-tyrosine_phosphatase-like"/>
</dbReference>
<feature type="compositionally biased region" description="Low complexity" evidence="4">
    <location>
        <begin position="38"/>
        <end position="49"/>
    </location>
</feature>
<dbReference type="SMART" id="SM00404">
    <property type="entry name" value="PTPc_motif"/>
    <property type="match status" value="1"/>
</dbReference>
<dbReference type="PANTHER" id="PTHR10807">
    <property type="entry name" value="MYOTUBULARIN-RELATED"/>
    <property type="match status" value="1"/>
</dbReference>
<dbReference type="PROSITE" id="PS00383">
    <property type="entry name" value="TYR_PHOSPHATASE_1"/>
    <property type="match status" value="1"/>
</dbReference>
<evidence type="ECO:0000256" key="2">
    <source>
        <dbReference type="PIRSR" id="PIRSR630564-1"/>
    </source>
</evidence>
<reference evidence="6 7" key="1">
    <citation type="submission" date="2012-05" db="EMBL/GenBank/DDBJ databases">
        <title>Recombination and specialization in a pathogen metapopulation.</title>
        <authorList>
            <person name="Gardiner A."/>
            <person name="Kemen E."/>
            <person name="Schultz-Larsen T."/>
            <person name="MacLean D."/>
            <person name="Van Oosterhout C."/>
            <person name="Jones J.D.G."/>
        </authorList>
    </citation>
    <scope>NUCLEOTIDE SEQUENCE [LARGE SCALE GENOMIC DNA]</scope>
    <source>
        <strain evidence="6 7">Ac Nc2</strain>
    </source>
</reference>
<evidence type="ECO:0000259" key="5">
    <source>
        <dbReference type="PROSITE" id="PS51339"/>
    </source>
</evidence>
<feature type="region of interest" description="Disordered" evidence="4">
    <location>
        <begin position="1"/>
        <end position="58"/>
    </location>
</feature>
<comment type="caution">
    <text evidence="6">The sequence shown here is derived from an EMBL/GenBank/DDBJ whole genome shotgun (WGS) entry which is preliminary data.</text>
</comment>
<proteinExistence type="inferred from homology"/>
<keyword evidence="7" id="KW-1185">Reference proteome</keyword>
<sequence>MESPAGGPMVVVSHPMDKFGQEQLLQGSEFTDDVKNISVSSSQSQPSRSGRGDPFKLDIPSDISCSSFYQSEDRVKSKPVVSPIREDQTRLINAVDAKLGNIKGVERDLRDFGQRSKLDLEIEKLGTNGIEVHPPRSLKDSDTEDVVRSLSHVGSMQHTRKISSSFSDLGDYEEFTMTEVGSAGRNTPNSPFASIYHHSHRGKCTMEEENGKCSGRVADGNASYYEHEKVLAKDAPEFIATGITAVAGERLLLVVESAAYIIFYKESQSTLVVDDDSEAIPFPSDNLQLYDDTGNESKPSDILSSRSFSSMGAAGHKLQTTNCFTRDYSHPTRSLGRGLFRASTSVSNGFLKGAAGLVTQTYQGGASGGVFGFAKGLGMGMLGLGTHTVKGAFRGVGQVTNVVGEMVLGTARHFSIDGMLLLTNYRLIWTSQIANDTIEIPVASILSLENLATAPHVLSVECKTLFRANLAFRDERTCHDILASFIALFASVPKYVFASVHYQAFQEEHNIDELSQPIGNLTPLFKPNEEYLRLGLLGHEESIMRLYDNSSFDTFPTYPDAFVIPNSLMDEDLKQLRAYRSAGRIPATVWRHPHTKALLARCAQPCAGLSGFVAEADVKIVRAIQAASTQNSVGKIHFFDARSQMAATANAAQGKGTEDPRNYYNAELHFCDIANIHAVRSSFRSLSDVCQPGQDRENDEWNIQLQSTFWLMHLASILKATQEICGCLCRGESVIVHCSDGWDRTAQMSALIELLLDPYYRTIKGFLMLIEKEWISFGHRFQWRYAQGECPGQQEVEEQSPVFVQWLDAVWQIWRQQSWAFQFNERMLCSIYVHVYSGLFGNFLHNSQKEQRELECEAPTRSLWPHLLAMADEYKNAEYNPSKSVDSGGVMLPFCGDEDDLILWPNHLAFADPVCRKYV</sequence>
<dbReference type="InterPro" id="IPR010569">
    <property type="entry name" value="Myotubularin-like_Pase_dom"/>
</dbReference>
<dbReference type="InParanoid" id="A0A024G0V7"/>
<dbReference type="STRING" id="65357.A0A024G0V7"/>
<gene>
    <name evidence="6" type="ORF">BN9_010840</name>
</gene>
<dbReference type="InterPro" id="IPR030564">
    <property type="entry name" value="Myotubularin"/>
</dbReference>
<evidence type="ECO:0000256" key="3">
    <source>
        <dbReference type="PIRSR" id="PIRSR630564-2"/>
    </source>
</evidence>
<feature type="binding site" evidence="3">
    <location>
        <begin position="738"/>
        <end position="744"/>
    </location>
    <ligand>
        <name>substrate</name>
    </ligand>
</feature>
<dbReference type="OrthoDB" id="271628at2759"/>
<evidence type="ECO:0000256" key="1">
    <source>
        <dbReference type="ARBA" id="ARBA00007471"/>
    </source>
</evidence>
<dbReference type="PROSITE" id="PS51339">
    <property type="entry name" value="PPASE_MYOTUBULARIN"/>
    <property type="match status" value="1"/>
</dbReference>
<dbReference type="InterPro" id="IPR003595">
    <property type="entry name" value="Tyr_Pase_cat"/>
</dbReference>
<dbReference type="Pfam" id="PF21098">
    <property type="entry name" value="PH-GRAM_MTMR6-like"/>
    <property type="match status" value="1"/>
</dbReference>
<dbReference type="Pfam" id="PF06602">
    <property type="entry name" value="Myotub-related"/>
    <property type="match status" value="1"/>
</dbReference>
<feature type="domain" description="Myotubularin phosphatase" evidence="5">
    <location>
        <begin position="521"/>
        <end position="908"/>
    </location>
</feature>
<dbReference type="GO" id="GO:0005737">
    <property type="term" value="C:cytoplasm"/>
    <property type="evidence" value="ECO:0007669"/>
    <property type="project" value="TreeGrafter"/>
</dbReference>
<dbReference type="AlphaFoldDB" id="A0A024G0V7"/>
<dbReference type="Proteomes" id="UP000053237">
    <property type="component" value="Unassembled WGS sequence"/>
</dbReference>
<comment type="similarity">
    <text evidence="1">Belongs to the protein-tyrosine phosphatase family. Non-receptor class myotubularin subfamily.</text>
</comment>
<dbReference type="EMBL" id="CAIX01000007">
    <property type="protein sequence ID" value="CCI40300.1"/>
    <property type="molecule type" value="Genomic_DNA"/>
</dbReference>
<feature type="binding site" evidence="3">
    <location>
        <begin position="675"/>
        <end position="676"/>
    </location>
    <ligand>
        <name>substrate</name>
    </ligand>
</feature>
<organism evidence="6 7">
    <name type="scientific">Albugo candida</name>
    <dbReference type="NCBI Taxonomy" id="65357"/>
    <lineage>
        <taxon>Eukaryota</taxon>
        <taxon>Sar</taxon>
        <taxon>Stramenopiles</taxon>
        <taxon>Oomycota</taxon>
        <taxon>Peronosporomycetes</taxon>
        <taxon>Albuginales</taxon>
        <taxon>Albuginaceae</taxon>
        <taxon>Albugo</taxon>
    </lineage>
</organism>
<dbReference type="CDD" id="cd14507">
    <property type="entry name" value="PTP-MTM-like"/>
    <property type="match status" value="1"/>
</dbReference>
<name>A0A024G0V7_9STRA</name>
<dbReference type="Gene3D" id="2.30.29.30">
    <property type="entry name" value="Pleckstrin-homology domain (PH domain)/Phosphotyrosine-binding domain (PTB)"/>
    <property type="match status" value="1"/>
</dbReference>
<evidence type="ECO:0000313" key="7">
    <source>
        <dbReference type="Proteomes" id="UP000053237"/>
    </source>
</evidence>
<evidence type="ECO:0000256" key="4">
    <source>
        <dbReference type="SAM" id="MobiDB-lite"/>
    </source>
</evidence>
<feature type="active site" description="Phosphocysteine intermediate" evidence="2">
    <location>
        <position position="738"/>
    </location>
</feature>
<dbReference type="InterPro" id="IPR016130">
    <property type="entry name" value="Tyr_Pase_AS"/>
</dbReference>
<dbReference type="InterPro" id="IPR011993">
    <property type="entry name" value="PH-like_dom_sf"/>
</dbReference>